<dbReference type="RefSeq" id="WP_307204944.1">
    <property type="nucleotide sequence ID" value="NZ_JAUSSU010000006.1"/>
</dbReference>
<dbReference type="EMBL" id="JAUSSU010000006">
    <property type="protein sequence ID" value="MDQ0113693.1"/>
    <property type="molecule type" value="Genomic_DNA"/>
</dbReference>
<proteinExistence type="inferred from homology"/>
<dbReference type="SUPFAM" id="SSF53756">
    <property type="entry name" value="UDP-Glycosyltransferase/glycogen phosphorylase"/>
    <property type="match status" value="1"/>
</dbReference>
<evidence type="ECO:0000313" key="3">
    <source>
        <dbReference type="Proteomes" id="UP001229346"/>
    </source>
</evidence>
<name>A0ABT9U3Z5_PAEHA</name>
<comment type="similarity">
    <text evidence="1">Belongs to the glycogen phosphorylase family.</text>
</comment>
<dbReference type="PANTHER" id="PTHR42655:SF1">
    <property type="entry name" value="GLYCOGEN PHOSPHORYLASE"/>
    <property type="match status" value="1"/>
</dbReference>
<dbReference type="PIRSF" id="PIRSF000460">
    <property type="entry name" value="Pprylas_GlgP"/>
    <property type="match status" value="1"/>
</dbReference>
<reference evidence="2 3" key="1">
    <citation type="submission" date="2023-07" db="EMBL/GenBank/DDBJ databases">
        <title>Sorghum-associated microbial communities from plants grown in Nebraska, USA.</title>
        <authorList>
            <person name="Schachtman D."/>
        </authorList>
    </citation>
    <scope>NUCLEOTIDE SEQUENCE [LARGE SCALE GENOMIC DNA]</scope>
    <source>
        <strain evidence="2 3">CC482</strain>
    </source>
</reference>
<dbReference type="GO" id="GO:0004645">
    <property type="term" value="F:1,4-alpha-oligoglucan phosphorylase activity"/>
    <property type="evidence" value="ECO:0007669"/>
    <property type="project" value="UniProtKB-EC"/>
</dbReference>
<keyword evidence="3" id="KW-1185">Reference proteome</keyword>
<dbReference type="NCBIfam" id="TIGR02094">
    <property type="entry name" value="more_P_ylases"/>
    <property type="match status" value="1"/>
</dbReference>
<comment type="caution">
    <text evidence="2">The sequence shown here is derived from an EMBL/GenBank/DDBJ whole genome shotgun (WGS) entry which is preliminary data.</text>
</comment>
<dbReference type="EC" id="2.4.1.1" evidence="2"/>
<organism evidence="2 3">
    <name type="scientific">Paenibacillus harenae</name>
    <dbReference type="NCBI Taxonomy" id="306543"/>
    <lineage>
        <taxon>Bacteria</taxon>
        <taxon>Bacillati</taxon>
        <taxon>Bacillota</taxon>
        <taxon>Bacilli</taxon>
        <taxon>Bacillales</taxon>
        <taxon>Paenibacillaceae</taxon>
        <taxon>Paenibacillus</taxon>
    </lineage>
</organism>
<dbReference type="Gene3D" id="3.40.50.2000">
    <property type="entry name" value="Glycogen Phosphorylase B"/>
    <property type="match status" value="3"/>
</dbReference>
<sequence>MPNGGVAYFSAEFGLDESLPIYSGGLGVLAGDHIKAAADMNIPITGVGIFYSKGYFQQSINEGGSQQHLYPYIDPEASTYPVQLVRDAEERPLIIEVRVGSRQVYAKAWSVQVGSVTLYLLNTDVESNSDKDRRLTDTLYPSEQDVRISQEMILGIGGARLLAALGIQPEVWHMNEGHSAFLALERIRMLSAEGVPFETALETVKASTVFTTHTPVPAGHDVFSIDMMDRYFCDYYWQLGTDREQVLSLGSLNGTFNMTRLAVSTSSKVNGVSKLHGEVTRDLFHGWMPHIPRQDIPIYSVTNGVHIGTWLADGMKMLFDRYLPSDWAVRSEELDVWAAVRDIPATQLWEEHQRAKSEMVRELGLPLDLSGDGPLIVGFARRFATYKRALLIFRDLERLAHILNDPQRPVCLVFAGKAHPADGPGKELIRRIVEISREERFKGRVYIVDNYAMDKAKKLVQGVDVWLNTPVKPMEASGTSGQKAAMNGVLNCSVLDGWWVEGYNGRNGWAIEGATDTDPDQQDQQDSETLYRLFEEEIVPLFYKRGEHAVPTEWINMMKESISSLAPVFNTRRMVSDYWHKVYVPAIARGRRFVADNFEVASRVAAYKQFIRDHWSAVSVRKVEILADHSSRIGLNKIAFRAEIGLGAIWHKDVRVEAVGADGRRGIWKAKLDPVQQLAKGLYVYEGVSPDVSINIWKANANVRVTPISSDFANDFEMELAAWGAVPCTS</sequence>
<dbReference type="Pfam" id="PF00343">
    <property type="entry name" value="Phosphorylase"/>
    <property type="match status" value="1"/>
</dbReference>
<dbReference type="InterPro" id="IPR011834">
    <property type="entry name" value="Agluc_phsphrylas"/>
</dbReference>
<evidence type="ECO:0000313" key="2">
    <source>
        <dbReference type="EMBL" id="MDQ0113693.1"/>
    </source>
</evidence>
<evidence type="ECO:0000256" key="1">
    <source>
        <dbReference type="ARBA" id="ARBA00006047"/>
    </source>
</evidence>
<keyword evidence="2" id="KW-0808">Transferase</keyword>
<dbReference type="PANTHER" id="PTHR42655">
    <property type="entry name" value="GLYCOGEN PHOSPHORYLASE"/>
    <property type="match status" value="1"/>
</dbReference>
<dbReference type="InterPro" id="IPR000811">
    <property type="entry name" value="Glyco_trans_35"/>
</dbReference>
<keyword evidence="2" id="KW-0328">Glycosyltransferase</keyword>
<accession>A0ABT9U3Z5</accession>
<gene>
    <name evidence="2" type="ORF">J2T15_003136</name>
</gene>
<protein>
    <submittedName>
        <fullName evidence="2">Starch phosphorylase</fullName>
        <ecNumber evidence="2">2.4.1.1</ecNumber>
    </submittedName>
</protein>
<dbReference type="InterPro" id="IPR052182">
    <property type="entry name" value="Glycogen/Maltodextrin_Phosph"/>
</dbReference>
<dbReference type="Proteomes" id="UP001229346">
    <property type="component" value="Unassembled WGS sequence"/>
</dbReference>